<sequence length="846" mass="96132">MEEEKFQGKALSLSHTKIAINTIKEKFSEQQLRRFEESCFGHLLLIEDLKWTSLIFHGLLLRKADPKTVSQVNGIKFIVGNRFGNLPFIPIPTNENCSLKRKYFGNDKTVNLSELEKAFHDCADADDVLKLEFVYFAVFLLLGSEKHVHIEMRYLKLAEDLEDFGKYPWGAVCYAKANASLLRAPCADYQQVKVPKKVAKTKKSEKKAKTTATGRPREYHLKGFAFALQIWAYEVFPALAALHLVVHEDNAYIPQILHWRSNTSPRFYELMSQVDVQLLRPSVIDKQQPYWTWGDSVDDTEELVELFGDDAEQKASTSASGKLATIELRTLKHDFQRTKDELAKVASSNRVLRNRVHELEEMVRKESLKREREIAKNNKCVEDFGNTLASMEHYFKLEIEQLKKRNGGLNEGGEGHEDLDSPHMNEGGDNDLLPLRDYVSPPTKPVAMETQVPTNRAKPFAAMVVEEAEMAALVPHLQVHEAAEQAQSEKLPTPEDVAGCDEICQRLLFLLEDWKIIDSMPSEGPMNPPSMPKVSMVGDEEGCRQKRPAQTLLSLFTDPLRKKRTVSVSDATATPPCFDPSKPLPIEDVKAHLDMATFLIRKRQLFHPLVFGTDWTTADYCLQQFLEPFKATAKKRGSKKAAPSNTIDLPPSKLNNVHHYVRGTWQHGYGQAWTKVAIEIDFVKHTATVYDSYVGFTKNSKLVTLLHPISNTLARVLYNMHFYEDSEVKEVKQNGLKMSRFTPFSLCSIADVPQQQDGSNFPTYWPHNMSCGIMTVKFIEHLSAGISLDKVDPLKIKYYRLKLAMEGNPLYEDAYVDALLDRTRIKFRFGIRVEPCACPTLGKCRA</sequence>
<organism evidence="1">
    <name type="scientific">Prunus dulcis</name>
    <name type="common">Almond</name>
    <name type="synonym">Amygdalus dulcis</name>
    <dbReference type="NCBI Taxonomy" id="3755"/>
    <lineage>
        <taxon>Eukaryota</taxon>
        <taxon>Viridiplantae</taxon>
        <taxon>Streptophyta</taxon>
        <taxon>Embryophyta</taxon>
        <taxon>Tracheophyta</taxon>
        <taxon>Spermatophyta</taxon>
        <taxon>Magnoliopsida</taxon>
        <taxon>eudicotyledons</taxon>
        <taxon>Gunneridae</taxon>
        <taxon>Pentapetalae</taxon>
        <taxon>rosids</taxon>
        <taxon>fabids</taxon>
        <taxon>Rosales</taxon>
        <taxon>Rosaceae</taxon>
        <taxon>Amygdaloideae</taxon>
        <taxon>Amygdaleae</taxon>
        <taxon>Prunus</taxon>
    </lineage>
</organism>
<protein>
    <recommendedName>
        <fullName evidence="2">DNA glycosylase superfamily protein</fullName>
    </recommendedName>
</protein>
<gene>
    <name evidence="1" type="ORF">Prudu_1023S000600</name>
</gene>
<dbReference type="SUPFAM" id="SSF54001">
    <property type="entry name" value="Cysteine proteinases"/>
    <property type="match status" value="1"/>
</dbReference>
<dbReference type="AlphaFoldDB" id="A0A5H2XNG0"/>
<name>A0A5H2XNG0_PRUDU</name>
<evidence type="ECO:0008006" key="2">
    <source>
        <dbReference type="Google" id="ProtNLM"/>
    </source>
</evidence>
<dbReference type="Gene3D" id="3.40.395.10">
    <property type="entry name" value="Adenoviral Proteinase, Chain A"/>
    <property type="match status" value="1"/>
</dbReference>
<evidence type="ECO:0000313" key="1">
    <source>
        <dbReference type="EMBL" id="BBN69567.1"/>
    </source>
</evidence>
<dbReference type="EMBL" id="AP021360">
    <property type="protein sequence ID" value="BBN69567.1"/>
    <property type="molecule type" value="Genomic_DNA"/>
</dbReference>
<dbReference type="InterPro" id="IPR038765">
    <property type="entry name" value="Papain-like_cys_pep_sf"/>
</dbReference>
<accession>A0A5H2XNG0</accession>
<reference evidence="1" key="1">
    <citation type="journal article" date="2019" name="Science">
        <title>Mutation of a bHLH transcription factor allowed almond domestication.</title>
        <authorList>
            <person name="Sanchez-Perez R."/>
            <person name="Pavan S."/>
            <person name="Mazzeo R."/>
            <person name="Moldovan C."/>
            <person name="Aiese Cigliano R."/>
            <person name="Del Cueto J."/>
            <person name="Ricciardi F."/>
            <person name="Lotti C."/>
            <person name="Ricciardi L."/>
            <person name="Dicenta F."/>
            <person name="Lopez-Marques R.L."/>
            <person name="Lindberg Moller B."/>
        </authorList>
    </citation>
    <scope>NUCLEOTIDE SEQUENCE</scope>
</reference>
<dbReference type="PANTHER" id="PTHR48449">
    <property type="entry name" value="DUF1985 DOMAIN-CONTAINING PROTEIN"/>
    <property type="match status" value="1"/>
</dbReference>
<dbReference type="PANTHER" id="PTHR48449:SF1">
    <property type="entry name" value="DUF1985 DOMAIN-CONTAINING PROTEIN"/>
    <property type="match status" value="1"/>
</dbReference>
<proteinExistence type="predicted"/>